<keyword evidence="3" id="KW-1185">Reference proteome</keyword>
<sequence>MISNPTRILPILCLLAVAVFSPARADTLRWNVQSEFGITAKGVGQAISKAKKHFGQKPDDTIVLEFDAGTYQLDGKDSDFGTIDLSGVEPGPNGRLVFQGAGMDKTVLVFSDNVHAIAGRKVFRVTMADMHMTRRNYTVSQGTVVESARGRLVLDIQNGFPTPADIFNPQSDQGRYVREYVNSKTDPQLVVENNPQYAWREAVPLGGQRWQLNLVKRNAVPHYAKGALLGIKSKHGGQTYWLMGGSDFIFKSVKWTHKTRGVFRGGFDRIQVLDCVTDRAAPINGQTPCLAAPGGGPQIGQPWDPPTTGNVVKDCRFIASGDDAVAFFHAKGEISGCYIQDAFARGILASNSPEAVIENNSLVRCPLQRSKDHKLRGKLSDMIPEKPGS</sequence>
<dbReference type="RefSeq" id="WP_338690731.1">
    <property type="nucleotide sequence ID" value="NZ_AP024702.1"/>
</dbReference>
<evidence type="ECO:0000313" key="2">
    <source>
        <dbReference type="EMBL" id="BCX48132.1"/>
    </source>
</evidence>
<accession>A0ABN6H3C5</accession>
<evidence type="ECO:0000256" key="1">
    <source>
        <dbReference type="SAM" id="SignalP"/>
    </source>
</evidence>
<dbReference type="EMBL" id="AP024702">
    <property type="protein sequence ID" value="BCX48132.1"/>
    <property type="molecule type" value="Genomic_DNA"/>
</dbReference>
<proteinExistence type="predicted"/>
<evidence type="ECO:0000313" key="3">
    <source>
        <dbReference type="Proteomes" id="UP001374893"/>
    </source>
</evidence>
<organism evidence="2 3">
    <name type="scientific">Haloferula helveola</name>
    <dbReference type="NCBI Taxonomy" id="490095"/>
    <lineage>
        <taxon>Bacteria</taxon>
        <taxon>Pseudomonadati</taxon>
        <taxon>Verrucomicrobiota</taxon>
        <taxon>Verrucomicrobiia</taxon>
        <taxon>Verrucomicrobiales</taxon>
        <taxon>Verrucomicrobiaceae</taxon>
        <taxon>Haloferula</taxon>
    </lineage>
</organism>
<dbReference type="InterPro" id="IPR011050">
    <property type="entry name" value="Pectin_lyase_fold/virulence"/>
</dbReference>
<keyword evidence="1" id="KW-0732">Signal</keyword>
<feature type="chain" id="PRO_5046810405" evidence="1">
    <location>
        <begin position="26"/>
        <end position="389"/>
    </location>
</feature>
<dbReference type="Gene3D" id="2.160.20.10">
    <property type="entry name" value="Single-stranded right-handed beta-helix, Pectin lyase-like"/>
    <property type="match status" value="1"/>
</dbReference>
<dbReference type="SUPFAM" id="SSF51126">
    <property type="entry name" value="Pectin lyase-like"/>
    <property type="match status" value="1"/>
</dbReference>
<dbReference type="Proteomes" id="UP001374893">
    <property type="component" value="Chromosome"/>
</dbReference>
<reference evidence="2 3" key="1">
    <citation type="submission" date="2021-06" db="EMBL/GenBank/DDBJ databases">
        <title>Complete genome of Haloferula helveola possessing various polysaccharide degrading enzymes.</title>
        <authorList>
            <person name="Takami H."/>
            <person name="Huang C."/>
            <person name="Hamasaki K."/>
        </authorList>
    </citation>
    <scope>NUCLEOTIDE SEQUENCE [LARGE SCALE GENOMIC DNA]</scope>
    <source>
        <strain evidence="2 3">CN-1</strain>
    </source>
</reference>
<gene>
    <name evidence="2" type="ORF">HAHE_20400</name>
</gene>
<protein>
    <submittedName>
        <fullName evidence="2">Uncharacterized protein</fullName>
    </submittedName>
</protein>
<name>A0ABN6H3C5_9BACT</name>
<feature type="signal peptide" evidence="1">
    <location>
        <begin position="1"/>
        <end position="25"/>
    </location>
</feature>
<dbReference type="InterPro" id="IPR012334">
    <property type="entry name" value="Pectin_lyas_fold"/>
</dbReference>